<dbReference type="InterPro" id="IPR029058">
    <property type="entry name" value="AB_hydrolase_fold"/>
</dbReference>
<accession>A0A2N3KMI2</accession>
<dbReference type="InterPro" id="IPR026555">
    <property type="entry name" value="NSL3/Tex30"/>
</dbReference>
<evidence type="ECO:0000259" key="1">
    <source>
        <dbReference type="Pfam" id="PF20408"/>
    </source>
</evidence>
<evidence type="ECO:0000313" key="3">
    <source>
        <dbReference type="Proteomes" id="UP000233597"/>
    </source>
</evidence>
<dbReference type="GO" id="GO:0016787">
    <property type="term" value="F:hydrolase activity"/>
    <property type="evidence" value="ECO:0007669"/>
    <property type="project" value="UniProtKB-KW"/>
</dbReference>
<dbReference type="PANTHER" id="PTHR13136">
    <property type="entry name" value="TESTIS DEVELOPMENT PROTEIN PRTD"/>
    <property type="match status" value="1"/>
</dbReference>
<gene>
    <name evidence="2" type="ORF">COO20_19375</name>
</gene>
<dbReference type="OrthoDB" id="652634at2"/>
<sequence length="210" mass="22721">MTTRFIWTGPHDAKTAILFAHGAGAPMDSPFMADMAEKLGNKGYRVGRFEFPYMVKRRDDGKKRPPDRAPALMDAFQTAITDADTAPGNKLVIAGKSMGGRIASMIADTAGVHALLCLGYPFHPTGKPDKPRTDHLKTLATPGLICHGTRDPFGSPDEIAGYDLSPAIRLHWVADGNHDFAPRKASGRTQDQNLDECAIAIDHFLQSLPG</sequence>
<dbReference type="Pfam" id="PF20408">
    <property type="entry name" value="Abhydrolase_11"/>
    <property type="match status" value="1"/>
</dbReference>
<dbReference type="Gene3D" id="3.40.50.1820">
    <property type="entry name" value="alpha/beta hydrolase"/>
    <property type="match status" value="1"/>
</dbReference>
<dbReference type="RefSeq" id="WP_101269636.1">
    <property type="nucleotide sequence ID" value="NZ_NWTK01000014.1"/>
</dbReference>
<protein>
    <submittedName>
        <fullName evidence="2">Alpha/beta hydrolase</fullName>
    </submittedName>
</protein>
<dbReference type="EMBL" id="NWTK01000014">
    <property type="protein sequence ID" value="PKR51767.1"/>
    <property type="molecule type" value="Genomic_DNA"/>
</dbReference>
<dbReference type="AlphaFoldDB" id="A0A2N3KMI2"/>
<dbReference type="PANTHER" id="PTHR13136:SF11">
    <property type="entry name" value="TESTIS-EXPRESSED PROTEIN 30"/>
    <property type="match status" value="1"/>
</dbReference>
<dbReference type="Proteomes" id="UP000233597">
    <property type="component" value="Unassembled WGS sequence"/>
</dbReference>
<dbReference type="InterPro" id="IPR046879">
    <property type="entry name" value="KANL3/Tex30_Abhydrolase"/>
</dbReference>
<keyword evidence="2" id="KW-0378">Hydrolase</keyword>
<proteinExistence type="predicted"/>
<evidence type="ECO:0000313" key="2">
    <source>
        <dbReference type="EMBL" id="PKR51767.1"/>
    </source>
</evidence>
<organism evidence="2 3">
    <name type="scientific">Thalassospira marina</name>
    <dbReference type="NCBI Taxonomy" id="2048283"/>
    <lineage>
        <taxon>Bacteria</taxon>
        <taxon>Pseudomonadati</taxon>
        <taxon>Pseudomonadota</taxon>
        <taxon>Alphaproteobacteria</taxon>
        <taxon>Rhodospirillales</taxon>
        <taxon>Thalassospiraceae</taxon>
        <taxon>Thalassospira</taxon>
    </lineage>
</organism>
<comment type="caution">
    <text evidence="2">The sequence shown here is derived from an EMBL/GenBank/DDBJ whole genome shotgun (WGS) entry which is preliminary data.</text>
</comment>
<reference evidence="2 3" key="1">
    <citation type="submission" date="2017-09" db="EMBL/GenBank/DDBJ databases">
        <title>Biodiversity and function of Thalassospira species in the particle-attached aromatic-hydrocarbon-degrading consortia from the surface seawater of the South China Sea.</title>
        <authorList>
            <person name="Dong C."/>
            <person name="Liu R."/>
            <person name="Shao Z."/>
        </authorList>
    </citation>
    <scope>NUCLEOTIDE SEQUENCE [LARGE SCALE GENOMIC DNA]</scope>
    <source>
        <strain evidence="2 3">CSC1P2</strain>
    </source>
</reference>
<feature type="domain" description="KANL3/Tex30 alpha/beta hydrolase-like" evidence="1">
    <location>
        <begin position="14"/>
        <end position="205"/>
    </location>
</feature>
<dbReference type="SUPFAM" id="SSF53474">
    <property type="entry name" value="alpha/beta-Hydrolases"/>
    <property type="match status" value="1"/>
</dbReference>
<name>A0A2N3KMI2_9PROT</name>